<geneLocation type="plasmid" evidence="1 2">
    <name>pPlas1</name>
</geneLocation>
<name>A0A7H0YH64_9BACL</name>
<evidence type="ECO:0000313" key="1">
    <source>
        <dbReference type="EMBL" id="QNR70422.1"/>
    </source>
</evidence>
<dbReference type="RefSeq" id="WP_190299729.1">
    <property type="nucleotide sequence ID" value="NZ_CP061173.1"/>
</dbReference>
<proteinExistence type="predicted"/>
<organism evidence="1 2">
    <name type="scientific">Paenibacillus peoriae</name>
    <dbReference type="NCBI Taxonomy" id="59893"/>
    <lineage>
        <taxon>Bacteria</taxon>
        <taxon>Bacillati</taxon>
        <taxon>Bacillota</taxon>
        <taxon>Bacilli</taxon>
        <taxon>Bacillales</taxon>
        <taxon>Paenibacillaceae</taxon>
        <taxon>Paenibacillus</taxon>
    </lineage>
</organism>
<sequence length="345" mass="39734">MNRWIDIQPYAWYYRDVLEASRTVLDPISGETLFKGIPYNGFKTGQQRLVQSYVSKEDQTEFAFPGYVPSDDNPVIAYVEGVPTYVDADKDVVYMPNPLSAGLQVVLMAGGEPDMKADGCRNAPYLKTVGIYPSAKLAHAPGYVYNVNYKLNEMATALGRRLRRVDLDLSYGQTIQEAMQEQVKYKTNTFTIKGGVLYTSYDLHNVPVTVEYNYKKASGGLYHTKETVTPTSGIVEYNDRFFPDVVTTKAEFMLVLQRMRINLYNRFTDREYEVMPNNERGIKDIGYGYYYADDVLDLLNEKYLDGCYVFPLYEDNTFNPEGCLRRSEAAVYLHRFIEWVLERFR</sequence>
<protein>
    <recommendedName>
        <fullName evidence="3">SLH domain-containing protein</fullName>
    </recommendedName>
</protein>
<reference evidence="1 2" key="1">
    <citation type="submission" date="2020-09" db="EMBL/GenBank/DDBJ databases">
        <title>Characterization of Paenibacillus peoriae strain ZF390 with broad-spectrum antimicrobial activity as a potential biocontrol agent.</title>
        <authorList>
            <person name="Li L."/>
            <person name="Zhao Y."/>
            <person name="Li B."/>
            <person name="Xie X."/>
        </authorList>
    </citation>
    <scope>NUCLEOTIDE SEQUENCE [LARGE SCALE GENOMIC DNA]</scope>
    <source>
        <strain evidence="1 2">ZF390</strain>
        <plasmid evidence="1 2">pPlas1</plasmid>
    </source>
</reference>
<dbReference type="EMBL" id="CP061173">
    <property type="protein sequence ID" value="QNR70422.1"/>
    <property type="molecule type" value="Genomic_DNA"/>
</dbReference>
<evidence type="ECO:0008006" key="3">
    <source>
        <dbReference type="Google" id="ProtNLM"/>
    </source>
</evidence>
<dbReference type="Proteomes" id="UP000516384">
    <property type="component" value="Plasmid pPlas1"/>
</dbReference>
<accession>A0A7H0YH64</accession>
<keyword evidence="1" id="KW-0614">Plasmid</keyword>
<gene>
    <name evidence="1" type="ORF">IAQ67_29150</name>
</gene>
<evidence type="ECO:0000313" key="2">
    <source>
        <dbReference type="Proteomes" id="UP000516384"/>
    </source>
</evidence>
<dbReference type="AlphaFoldDB" id="A0A7H0YH64"/>